<reference evidence="1" key="1">
    <citation type="journal article" date="2021" name="Proc. Natl. Acad. Sci. U.S.A.">
        <title>A Catalog of Tens of Thousands of Viruses from Human Metagenomes Reveals Hidden Associations with Chronic Diseases.</title>
        <authorList>
            <person name="Tisza M.J."/>
            <person name="Buck C.B."/>
        </authorList>
    </citation>
    <scope>NUCLEOTIDE SEQUENCE</scope>
    <source>
        <strain evidence="1">CtqPo10</strain>
    </source>
</reference>
<sequence length="46" mass="5366">MGISKQGFTNKMTRDSFTDKDMYLIANYLGMEIIIKGEKEYVLKED</sequence>
<dbReference type="EMBL" id="BK032682">
    <property type="protein sequence ID" value="DAF54785.1"/>
    <property type="molecule type" value="Genomic_DNA"/>
</dbReference>
<accession>A0A8S5SUT2</accession>
<name>A0A8S5SUT2_9CAUD</name>
<evidence type="ECO:0000313" key="1">
    <source>
        <dbReference type="EMBL" id="DAF54785.1"/>
    </source>
</evidence>
<protein>
    <submittedName>
        <fullName evidence="1">Uncharacterized protein</fullName>
    </submittedName>
</protein>
<organism evidence="1">
    <name type="scientific">Siphoviridae sp. ctqPo10</name>
    <dbReference type="NCBI Taxonomy" id="2827948"/>
    <lineage>
        <taxon>Viruses</taxon>
        <taxon>Duplodnaviria</taxon>
        <taxon>Heunggongvirae</taxon>
        <taxon>Uroviricota</taxon>
        <taxon>Caudoviricetes</taxon>
    </lineage>
</organism>
<proteinExistence type="predicted"/>